<organism evidence="2 3">
    <name type="scientific">Cyclocybe aegerita</name>
    <name type="common">Black poplar mushroom</name>
    <name type="synonym">Agrocybe aegerita</name>
    <dbReference type="NCBI Taxonomy" id="1973307"/>
    <lineage>
        <taxon>Eukaryota</taxon>
        <taxon>Fungi</taxon>
        <taxon>Dikarya</taxon>
        <taxon>Basidiomycota</taxon>
        <taxon>Agaricomycotina</taxon>
        <taxon>Agaricomycetes</taxon>
        <taxon>Agaricomycetidae</taxon>
        <taxon>Agaricales</taxon>
        <taxon>Agaricineae</taxon>
        <taxon>Bolbitiaceae</taxon>
        <taxon>Cyclocybe</taxon>
    </lineage>
</organism>
<feature type="compositionally biased region" description="Acidic residues" evidence="1">
    <location>
        <begin position="231"/>
        <end position="248"/>
    </location>
</feature>
<proteinExistence type="predicted"/>
<reference evidence="2 3" key="1">
    <citation type="submission" date="2020-01" db="EMBL/GenBank/DDBJ databases">
        <authorList>
            <person name="Gupta K D."/>
        </authorList>
    </citation>
    <scope>NUCLEOTIDE SEQUENCE [LARGE SCALE GENOMIC DNA]</scope>
</reference>
<comment type="caution">
    <text evidence="2">The sequence shown here is derived from an EMBL/GenBank/DDBJ whole genome shotgun (WGS) entry which is preliminary data.</text>
</comment>
<dbReference type="EMBL" id="CACVBS010000033">
    <property type="protein sequence ID" value="CAA7261405.1"/>
    <property type="molecule type" value="Genomic_DNA"/>
</dbReference>
<dbReference type="OrthoDB" id="2420608at2759"/>
<feature type="compositionally biased region" description="Pro residues" evidence="1">
    <location>
        <begin position="12"/>
        <end position="26"/>
    </location>
</feature>
<evidence type="ECO:0000313" key="3">
    <source>
        <dbReference type="Proteomes" id="UP000467700"/>
    </source>
</evidence>
<feature type="compositionally biased region" description="Acidic residues" evidence="1">
    <location>
        <begin position="255"/>
        <end position="275"/>
    </location>
</feature>
<dbReference type="GO" id="GO:0042393">
    <property type="term" value="F:histone binding"/>
    <property type="evidence" value="ECO:0007669"/>
    <property type="project" value="InterPro"/>
</dbReference>
<keyword evidence="3" id="KW-1185">Reference proteome</keyword>
<feature type="compositionally biased region" description="Polar residues" evidence="1">
    <location>
        <begin position="496"/>
        <end position="509"/>
    </location>
</feature>
<protein>
    <submittedName>
        <fullName evidence="2">Uncharacterized protein</fullName>
    </submittedName>
</protein>
<feature type="region of interest" description="Disordered" evidence="1">
    <location>
        <begin position="212"/>
        <end position="763"/>
    </location>
</feature>
<dbReference type="AlphaFoldDB" id="A0A8S0VQW6"/>
<dbReference type="GO" id="GO:0005634">
    <property type="term" value="C:nucleus"/>
    <property type="evidence" value="ECO:0007669"/>
    <property type="project" value="InterPro"/>
</dbReference>
<name>A0A8S0VQW6_CYCAE</name>
<feature type="compositionally biased region" description="Basic and acidic residues" evidence="1">
    <location>
        <begin position="677"/>
        <end position="688"/>
    </location>
</feature>
<feature type="compositionally biased region" description="Basic residues" evidence="1">
    <location>
        <begin position="853"/>
        <end position="870"/>
    </location>
</feature>
<feature type="compositionally biased region" description="Acidic residues" evidence="1">
    <location>
        <begin position="922"/>
        <end position="933"/>
    </location>
</feature>
<accession>A0A8S0VQW6</accession>
<feature type="compositionally biased region" description="Low complexity" evidence="1">
    <location>
        <begin position="393"/>
        <end position="412"/>
    </location>
</feature>
<dbReference type="Pfam" id="PF10384">
    <property type="entry name" value="Scm3"/>
    <property type="match status" value="1"/>
</dbReference>
<feature type="compositionally biased region" description="Low complexity" evidence="1">
    <location>
        <begin position="322"/>
        <end position="343"/>
    </location>
</feature>
<feature type="compositionally biased region" description="Pro residues" evidence="1">
    <location>
        <begin position="753"/>
        <end position="763"/>
    </location>
</feature>
<feature type="compositionally biased region" description="Low complexity" evidence="1">
    <location>
        <begin position="702"/>
        <end position="716"/>
    </location>
</feature>
<dbReference type="Proteomes" id="UP000467700">
    <property type="component" value="Unassembled WGS sequence"/>
</dbReference>
<dbReference type="InterPro" id="IPR009072">
    <property type="entry name" value="Histone-fold"/>
</dbReference>
<evidence type="ECO:0000256" key="1">
    <source>
        <dbReference type="SAM" id="MobiDB-lite"/>
    </source>
</evidence>
<gene>
    <name evidence="2" type="ORF">AAE3_LOCUS3615</name>
</gene>
<sequence length="959" mass="105323">MAMDPPALKFPVGPPLITPSASPPPVDGSRDVSYPPRMSDSVPPAKRQRLFSTPRRTLPDIHSHSSSRPQTPIDIDKEREASKHRLLDVWASLAERYTRRLDEDDIVDIHTGEITRDNGVLRNSRKYDFGDFATASGTGYEDSELEEEDDEYDLDELDAFAETSSEPYDVDDQDDSELKAGGIAVPPVTPLNPADAEDLRQFLAAERQRKEICGSDVDEDEGSSLTRLDVDAETEEEDLTKEMEDEEGTSCAPEMQDEAENNDAGGDQEEDEENIAEFSDYGAALVGFSEDELDNWDIGEGGAVHPGSKEETDSGDSDIEIIEPPIIRTARSPNTSTSTSRTSVPKTNTQPHHALSTPRKVPQQLHTPPRSQSSTSLSVPPSEERFIDLSLDSPPVSTSRTTSRTQQLSSPTKHQRGSGVARPAAQLPALQVRKGAFEPPPRKLDLTQLSKGKPARSSPLKTSFSFSESQEEESGALQESTERPRKLKPFILLTTRKISNSTKTISASKPSKPPDNEAGSGNDDSECNESVNASASPKKRGRPKKQSQSSSRSQRSSSKDPPLYDKHDVKSRKARYTSANEDSDDPVNPPSSSPPVKHSIRYADNDSFVSASASTPSRSKKTMASKEIDSSISRKRKRTLSDVQMESPTRPVATEQPKDRRSQPCDAHNQALSSRSAVEDVRSKEPVPAKRSASRKRHSKQESQSNSSSESGSDSSSTEKKRRHRKRSDSRSRASAAPHYPYPPGVYGTLPHPVHPPYAPIPDPRAQFIITQAMQQLSALVGSPWPPPHYGDGSIPHTPSRRKGKRASSVAYTTPPHHPHPYPYVYDPNFSHATLPPESESSESESPEPSSSGRRKSLVKRSRSRGRRVSFKVEDEVQSPVDVSSSPLGKRPSKGRLKNAPGEDERPPKSMKRKGKGKAKEEEEYSSDAPDSDIEVRGRAFVRGQTPGPSSSDAQKRER</sequence>
<evidence type="ECO:0000313" key="2">
    <source>
        <dbReference type="EMBL" id="CAA7261405.1"/>
    </source>
</evidence>
<feature type="compositionally biased region" description="Low complexity" evidence="1">
    <location>
        <begin position="368"/>
        <end position="381"/>
    </location>
</feature>
<feature type="region of interest" description="Disordered" evidence="1">
    <location>
        <begin position="780"/>
        <end position="959"/>
    </location>
</feature>
<dbReference type="InterPro" id="IPR018465">
    <property type="entry name" value="Scm3/HJURP"/>
</dbReference>
<feature type="compositionally biased region" description="Low complexity" evidence="1">
    <location>
        <begin position="546"/>
        <end position="561"/>
    </location>
</feature>
<feature type="region of interest" description="Disordered" evidence="1">
    <location>
        <begin position="161"/>
        <end position="193"/>
    </location>
</feature>
<dbReference type="Gene3D" id="1.10.20.10">
    <property type="entry name" value="Histone, subunit A"/>
    <property type="match status" value="1"/>
</dbReference>
<dbReference type="GO" id="GO:0046982">
    <property type="term" value="F:protein heterodimerization activity"/>
    <property type="evidence" value="ECO:0007669"/>
    <property type="project" value="InterPro"/>
</dbReference>
<feature type="compositionally biased region" description="Polar residues" evidence="1">
    <location>
        <begin position="607"/>
        <end position="617"/>
    </location>
</feature>
<feature type="region of interest" description="Disordered" evidence="1">
    <location>
        <begin position="1"/>
        <end position="79"/>
    </location>
</feature>